<evidence type="ECO:0000313" key="1">
    <source>
        <dbReference type="EMBL" id="KAK5871826.1"/>
    </source>
</evidence>
<evidence type="ECO:0000313" key="2">
    <source>
        <dbReference type="Proteomes" id="UP001346869"/>
    </source>
</evidence>
<proteinExistence type="predicted"/>
<reference evidence="1 2" key="1">
    <citation type="journal article" date="2023" name="Genes (Basel)">
        <title>Chromosome-Level Genome Assembly and Circadian Gene Repertoire of the Patagonia Blennie Eleginops maclovinus-The Closest Ancestral Proxy of Antarctic Cryonotothenioids.</title>
        <authorList>
            <person name="Cheng C.C."/>
            <person name="Rivera-Colon A.G."/>
            <person name="Minhas B.F."/>
            <person name="Wilson L."/>
            <person name="Rayamajhi N."/>
            <person name="Vargas-Chacoff L."/>
            <person name="Catchen J.M."/>
        </authorList>
    </citation>
    <scope>NUCLEOTIDE SEQUENCE [LARGE SCALE GENOMIC DNA]</scope>
    <source>
        <strain evidence="1">JMC-PN-2008</strain>
    </source>
</reference>
<accession>A0AAN8AQW4</accession>
<keyword evidence="2" id="KW-1185">Reference proteome</keyword>
<gene>
    <name evidence="1" type="ORF">PBY51_012571</name>
</gene>
<sequence>MYNPVCLKDKEVHLHRFLWRDYPKDDIEAFDVVRVNIGDKPAGCIAQVAMRETSNLMQDEESKALGVGYERVTDKLRIMMSINFSKKRGKMRTGLELREDEVRSNTPNSLMRVLLSQTAAFYNPIGLATPTKQQGVKQGETTRLKIVGITLSRQNSARRP</sequence>
<name>A0AAN8AQW4_ELEMC</name>
<protein>
    <submittedName>
        <fullName evidence="1">Uncharacterized protein</fullName>
    </submittedName>
</protein>
<dbReference type="EMBL" id="JAUZQC010000004">
    <property type="protein sequence ID" value="KAK5871826.1"/>
    <property type="molecule type" value="Genomic_DNA"/>
</dbReference>
<organism evidence="1 2">
    <name type="scientific">Eleginops maclovinus</name>
    <name type="common">Patagonian blennie</name>
    <name type="synonym">Eleginus maclovinus</name>
    <dbReference type="NCBI Taxonomy" id="56733"/>
    <lineage>
        <taxon>Eukaryota</taxon>
        <taxon>Metazoa</taxon>
        <taxon>Chordata</taxon>
        <taxon>Craniata</taxon>
        <taxon>Vertebrata</taxon>
        <taxon>Euteleostomi</taxon>
        <taxon>Actinopterygii</taxon>
        <taxon>Neopterygii</taxon>
        <taxon>Teleostei</taxon>
        <taxon>Neoteleostei</taxon>
        <taxon>Acanthomorphata</taxon>
        <taxon>Eupercaria</taxon>
        <taxon>Perciformes</taxon>
        <taxon>Notothenioidei</taxon>
        <taxon>Eleginopidae</taxon>
        <taxon>Eleginops</taxon>
    </lineage>
</organism>
<dbReference type="AlphaFoldDB" id="A0AAN8AQW4"/>
<reference evidence="1 2" key="2">
    <citation type="journal article" date="2023" name="Mol. Biol. Evol.">
        <title>Genomics of Secondarily Temperate Adaptation in the Only Non-Antarctic Icefish.</title>
        <authorList>
            <person name="Rivera-Colon A.G."/>
            <person name="Rayamajhi N."/>
            <person name="Minhas B.F."/>
            <person name="Madrigal G."/>
            <person name="Bilyk K.T."/>
            <person name="Yoon V."/>
            <person name="Hune M."/>
            <person name="Gregory S."/>
            <person name="Cheng C.H.C."/>
            <person name="Catchen J.M."/>
        </authorList>
    </citation>
    <scope>NUCLEOTIDE SEQUENCE [LARGE SCALE GENOMIC DNA]</scope>
    <source>
        <strain evidence="1">JMC-PN-2008</strain>
    </source>
</reference>
<comment type="caution">
    <text evidence="1">The sequence shown here is derived from an EMBL/GenBank/DDBJ whole genome shotgun (WGS) entry which is preliminary data.</text>
</comment>
<dbReference type="Proteomes" id="UP001346869">
    <property type="component" value="Unassembled WGS sequence"/>
</dbReference>